<evidence type="ECO:0000256" key="2">
    <source>
        <dbReference type="ARBA" id="ARBA00022801"/>
    </source>
</evidence>
<dbReference type="RefSeq" id="WP_082877120.1">
    <property type="nucleotide sequence ID" value="NZ_CP017476.1"/>
</dbReference>
<evidence type="ECO:0000259" key="3">
    <source>
        <dbReference type="SMART" id="SM00226"/>
    </source>
</evidence>
<dbReference type="InterPro" id="IPR017867">
    <property type="entry name" value="Tyr_phospatase_low_mol_wt"/>
</dbReference>
<dbReference type="SMART" id="SM00226">
    <property type="entry name" value="LMWPc"/>
    <property type="match status" value="1"/>
</dbReference>
<evidence type="ECO:0000313" key="4">
    <source>
        <dbReference type="EMBL" id="OAD39739.1"/>
    </source>
</evidence>
<accession>A0ABX2U1L6</accession>
<dbReference type="PRINTS" id="PR00719">
    <property type="entry name" value="LMWPTPASE"/>
</dbReference>
<dbReference type="EMBL" id="LVWD01000037">
    <property type="protein sequence ID" value="OAD39739.1"/>
    <property type="molecule type" value="Genomic_DNA"/>
</dbReference>
<organism evidence="4 5">
    <name type="scientific">Hydrogenophaga crassostreae</name>
    <dbReference type="NCBI Taxonomy" id="1763535"/>
    <lineage>
        <taxon>Bacteria</taxon>
        <taxon>Pseudomonadati</taxon>
        <taxon>Pseudomonadota</taxon>
        <taxon>Betaproteobacteria</taxon>
        <taxon>Burkholderiales</taxon>
        <taxon>Comamonadaceae</taxon>
        <taxon>Hydrogenophaga</taxon>
    </lineage>
</organism>
<proteinExistence type="inferred from homology"/>
<reference evidence="4 5" key="1">
    <citation type="submission" date="2016-02" db="EMBL/GenBank/DDBJ databases">
        <title>Draft genome sequence of Hydrogenophaga sp. LPB0072.</title>
        <authorList>
            <person name="Shin S.-K."/>
            <person name="Yi H."/>
        </authorList>
    </citation>
    <scope>NUCLEOTIDE SEQUENCE [LARGE SCALE GENOMIC DNA]</scope>
    <source>
        <strain evidence="4 5">LPB0072</strain>
    </source>
</reference>
<sequence>MSDRALSPASSTREVPRRVRVLFVCMGNICRSPTAHGVFEHRVAQAGLTRHVDVDSAGTHSYHVGAPPDGRSQEHALKRGHDLSNQRARQLVPGDFTAFDLVLTMDNDNQARALALCPPEQAHKVRRFAEFFQRYSSPVVPDPYKGGSQGFEHVLDLVEDGCEGLLRHVRQQLQAPESAGPP</sequence>
<dbReference type="InterPro" id="IPR023485">
    <property type="entry name" value="Ptyr_pPase"/>
</dbReference>
<comment type="similarity">
    <text evidence="1">Belongs to the low molecular weight phosphotyrosine protein phosphatase family.</text>
</comment>
<dbReference type="InterPro" id="IPR036196">
    <property type="entry name" value="Ptyr_pPase_sf"/>
</dbReference>
<keyword evidence="2" id="KW-0378">Hydrolase</keyword>
<evidence type="ECO:0000313" key="5">
    <source>
        <dbReference type="Proteomes" id="UP000185657"/>
    </source>
</evidence>
<dbReference type="CDD" id="cd16343">
    <property type="entry name" value="LMWPTP"/>
    <property type="match status" value="1"/>
</dbReference>
<dbReference type="InterPro" id="IPR052995">
    <property type="entry name" value="LMW-PTP"/>
</dbReference>
<protein>
    <submittedName>
        <fullName evidence="4">Phosphotyrosine protein phosphatase</fullName>
    </submittedName>
</protein>
<name>A0ABX2U1L6_9BURK</name>
<keyword evidence="5" id="KW-1185">Reference proteome</keyword>
<dbReference type="PANTHER" id="PTHR47439">
    <property type="entry name" value="LOW MOLECULAR WEIGHT PHOSPHOTYROSINE PROTEIN PHOSPHATASE-RELATED"/>
    <property type="match status" value="1"/>
</dbReference>
<dbReference type="Gene3D" id="3.40.50.2300">
    <property type="match status" value="1"/>
</dbReference>
<feature type="domain" description="Phosphotyrosine protein phosphatase I" evidence="3">
    <location>
        <begin position="19"/>
        <end position="168"/>
    </location>
</feature>
<dbReference type="Proteomes" id="UP000185657">
    <property type="component" value="Unassembled WGS sequence"/>
</dbReference>
<dbReference type="PANTHER" id="PTHR47439:SF1">
    <property type="entry name" value="ACID PHOSPHATASE"/>
    <property type="match status" value="1"/>
</dbReference>
<evidence type="ECO:0000256" key="1">
    <source>
        <dbReference type="ARBA" id="ARBA00011063"/>
    </source>
</evidence>
<gene>
    <name evidence="4" type="ORF">LPB72_19285</name>
</gene>
<dbReference type="Pfam" id="PF01451">
    <property type="entry name" value="LMWPc"/>
    <property type="match status" value="1"/>
</dbReference>
<dbReference type="SUPFAM" id="SSF52788">
    <property type="entry name" value="Phosphotyrosine protein phosphatases I"/>
    <property type="match status" value="1"/>
</dbReference>
<comment type="caution">
    <text evidence="4">The sequence shown here is derived from an EMBL/GenBank/DDBJ whole genome shotgun (WGS) entry which is preliminary data.</text>
</comment>